<accession>A0A834LEQ8</accession>
<keyword evidence="6" id="KW-0539">Nucleus</keyword>
<sequence length="154" mass="17463">MALQRLRRPASLLLPSPPRRRLCLPDLTIQSHGKLGLESTLRGFVVASGFYIGVNVLRKKKRKERAAQSKLRRSRGALAFDIDYACWLDEHQRLINDLRSAVNSHIGDNDLCVLVDGVMFRYDEIFSLKAAGAKSNVFCNLPNKQKMQQSLVFH</sequence>
<keyword evidence="5" id="KW-0804">Transcription</keyword>
<keyword evidence="4" id="KW-0010">Activator</keyword>
<keyword evidence="2" id="KW-0805">Transcription regulation</keyword>
<dbReference type="GO" id="GO:0005634">
    <property type="term" value="C:nucleus"/>
    <property type="evidence" value="ECO:0007669"/>
    <property type="project" value="UniProtKB-SubCell"/>
</dbReference>
<evidence type="ECO:0000256" key="4">
    <source>
        <dbReference type="ARBA" id="ARBA00023159"/>
    </source>
</evidence>
<dbReference type="EMBL" id="WJXA01000008">
    <property type="protein sequence ID" value="KAF7136281.1"/>
    <property type="molecule type" value="Genomic_DNA"/>
</dbReference>
<dbReference type="OrthoDB" id="1746264at2759"/>
<comment type="caution">
    <text evidence="8">The sequence shown here is derived from an EMBL/GenBank/DDBJ whole genome shotgun (WGS) entry which is preliminary data.</text>
</comment>
<evidence type="ECO:0000259" key="7">
    <source>
        <dbReference type="Pfam" id="PF14144"/>
    </source>
</evidence>
<feature type="domain" description="DOG1" evidence="7">
    <location>
        <begin position="95"/>
        <end position="138"/>
    </location>
</feature>
<dbReference type="GO" id="GO:0006351">
    <property type="term" value="P:DNA-templated transcription"/>
    <property type="evidence" value="ECO:0007669"/>
    <property type="project" value="InterPro"/>
</dbReference>
<evidence type="ECO:0000313" key="8">
    <source>
        <dbReference type="EMBL" id="KAF7136281.1"/>
    </source>
</evidence>
<evidence type="ECO:0000256" key="2">
    <source>
        <dbReference type="ARBA" id="ARBA00023015"/>
    </source>
</evidence>
<dbReference type="InterPro" id="IPR025422">
    <property type="entry name" value="TGA_domain"/>
</dbReference>
<dbReference type="PANTHER" id="PTHR45693:SF1">
    <property type="entry name" value="TRANSCRIPTION FACTOR PERIANTHIA"/>
    <property type="match status" value="1"/>
</dbReference>
<dbReference type="PANTHER" id="PTHR45693">
    <property type="entry name" value="TRANSCRIPTION FACTOR TGA9"/>
    <property type="match status" value="1"/>
</dbReference>
<dbReference type="Pfam" id="PF14144">
    <property type="entry name" value="DOG1"/>
    <property type="match status" value="1"/>
</dbReference>
<evidence type="ECO:0000256" key="3">
    <source>
        <dbReference type="ARBA" id="ARBA00023125"/>
    </source>
</evidence>
<evidence type="ECO:0000256" key="1">
    <source>
        <dbReference type="ARBA" id="ARBA00004123"/>
    </source>
</evidence>
<name>A0A834LEQ8_RHOSS</name>
<gene>
    <name evidence="8" type="ORF">RHSIM_Rhsim08G0005800</name>
</gene>
<dbReference type="Proteomes" id="UP000626092">
    <property type="component" value="Unassembled WGS sequence"/>
</dbReference>
<dbReference type="GO" id="GO:0043565">
    <property type="term" value="F:sequence-specific DNA binding"/>
    <property type="evidence" value="ECO:0007669"/>
    <property type="project" value="InterPro"/>
</dbReference>
<organism evidence="8 9">
    <name type="scientific">Rhododendron simsii</name>
    <name type="common">Sims's rhododendron</name>
    <dbReference type="NCBI Taxonomy" id="118357"/>
    <lineage>
        <taxon>Eukaryota</taxon>
        <taxon>Viridiplantae</taxon>
        <taxon>Streptophyta</taxon>
        <taxon>Embryophyta</taxon>
        <taxon>Tracheophyta</taxon>
        <taxon>Spermatophyta</taxon>
        <taxon>Magnoliopsida</taxon>
        <taxon>eudicotyledons</taxon>
        <taxon>Gunneridae</taxon>
        <taxon>Pentapetalae</taxon>
        <taxon>asterids</taxon>
        <taxon>Ericales</taxon>
        <taxon>Ericaceae</taxon>
        <taxon>Ericoideae</taxon>
        <taxon>Rhodoreae</taxon>
        <taxon>Rhododendron</taxon>
    </lineage>
</organism>
<comment type="subcellular location">
    <subcellularLocation>
        <location evidence="1">Nucleus</location>
    </subcellularLocation>
</comment>
<proteinExistence type="predicted"/>
<keyword evidence="3" id="KW-0238">DNA-binding</keyword>
<evidence type="ECO:0000313" key="9">
    <source>
        <dbReference type="Proteomes" id="UP000626092"/>
    </source>
</evidence>
<evidence type="ECO:0000256" key="5">
    <source>
        <dbReference type="ARBA" id="ARBA00023163"/>
    </source>
</evidence>
<reference evidence="8" key="1">
    <citation type="submission" date="2019-11" db="EMBL/GenBank/DDBJ databases">
        <authorList>
            <person name="Liu Y."/>
            <person name="Hou J."/>
            <person name="Li T.-Q."/>
            <person name="Guan C.-H."/>
            <person name="Wu X."/>
            <person name="Wu H.-Z."/>
            <person name="Ling F."/>
            <person name="Zhang R."/>
            <person name="Shi X.-G."/>
            <person name="Ren J.-P."/>
            <person name="Chen E.-F."/>
            <person name="Sun J.-M."/>
        </authorList>
    </citation>
    <scope>NUCLEOTIDE SEQUENCE</scope>
    <source>
        <strain evidence="8">Adult_tree_wgs_1</strain>
        <tissue evidence="8">Leaves</tissue>
    </source>
</reference>
<keyword evidence="9" id="KW-1185">Reference proteome</keyword>
<dbReference type="AlphaFoldDB" id="A0A834LEQ8"/>
<evidence type="ECO:0000256" key="6">
    <source>
        <dbReference type="ARBA" id="ARBA00023242"/>
    </source>
</evidence>
<protein>
    <recommendedName>
        <fullName evidence="7">DOG1 domain-containing protein</fullName>
    </recommendedName>
</protein>